<dbReference type="SFLD" id="SFLDS00019">
    <property type="entry name" value="Glutathione_Transferase_(cytos"/>
    <property type="match status" value="1"/>
</dbReference>
<dbReference type="PROSITE" id="PS50404">
    <property type="entry name" value="GST_NTER"/>
    <property type="match status" value="1"/>
</dbReference>
<dbReference type="Gene3D" id="1.20.1050.10">
    <property type="match status" value="1"/>
</dbReference>
<dbReference type="Proteomes" id="UP000216998">
    <property type="component" value="Unassembled WGS sequence"/>
</dbReference>
<dbReference type="Gene3D" id="3.40.30.10">
    <property type="entry name" value="Glutaredoxin"/>
    <property type="match status" value="1"/>
</dbReference>
<dbReference type="OrthoDB" id="9799538at2"/>
<protein>
    <submittedName>
        <fullName evidence="2">Glutathione S-transferase</fullName>
    </submittedName>
</protein>
<name>A0A255YZE6_9PROT</name>
<keyword evidence="3" id="KW-1185">Reference proteome</keyword>
<feature type="domain" description="GST N-terminal" evidence="1">
    <location>
        <begin position="3"/>
        <end position="83"/>
    </location>
</feature>
<dbReference type="PANTHER" id="PTHR42673">
    <property type="entry name" value="MALEYLACETOACETATE ISOMERASE"/>
    <property type="match status" value="1"/>
</dbReference>
<evidence type="ECO:0000313" key="3">
    <source>
        <dbReference type="Proteomes" id="UP000216998"/>
    </source>
</evidence>
<dbReference type="AlphaFoldDB" id="A0A255YZE6"/>
<dbReference type="GO" id="GO:0004364">
    <property type="term" value="F:glutathione transferase activity"/>
    <property type="evidence" value="ECO:0007669"/>
    <property type="project" value="TreeGrafter"/>
</dbReference>
<dbReference type="GO" id="GO:0006749">
    <property type="term" value="P:glutathione metabolic process"/>
    <property type="evidence" value="ECO:0007669"/>
    <property type="project" value="TreeGrafter"/>
</dbReference>
<keyword evidence="2" id="KW-0808">Transferase</keyword>
<dbReference type="Pfam" id="PF13409">
    <property type="entry name" value="GST_N_2"/>
    <property type="match status" value="1"/>
</dbReference>
<dbReference type="SUPFAM" id="SSF52833">
    <property type="entry name" value="Thioredoxin-like"/>
    <property type="match status" value="1"/>
</dbReference>
<accession>A0A255YZE6</accession>
<dbReference type="Pfam" id="PF13410">
    <property type="entry name" value="GST_C_2"/>
    <property type="match status" value="1"/>
</dbReference>
<dbReference type="InterPro" id="IPR040079">
    <property type="entry name" value="Glutathione_S-Trfase"/>
</dbReference>
<dbReference type="SUPFAM" id="SSF47616">
    <property type="entry name" value="GST C-terminal domain-like"/>
    <property type="match status" value="1"/>
</dbReference>
<evidence type="ECO:0000259" key="1">
    <source>
        <dbReference type="PROSITE" id="PS50404"/>
    </source>
</evidence>
<sequence>MPLTLVLGNKAYSSWSLRPWLALRQAGADFAEIVVPLREPDTKATLLSHAPSGKAPSLRHGDLVIWDSLAICEYVNELFPAAQLWPAAAGVRAVARSVAAEMHSGFPDLRKNLFMDLRSRYDRPDRVAAAQTDIDRVLAIWTDCRARFGTDGPFLFGDFTIADAMFAPVATRFRTWNVPVDPVSAAYIDAIYALAPMQAWLAAAQAEPWVIQFEGM</sequence>
<dbReference type="GO" id="GO:0016034">
    <property type="term" value="F:maleylacetoacetate isomerase activity"/>
    <property type="evidence" value="ECO:0007669"/>
    <property type="project" value="TreeGrafter"/>
</dbReference>
<dbReference type="EMBL" id="NOXU01000028">
    <property type="protein sequence ID" value="OYQ34623.1"/>
    <property type="molecule type" value="Genomic_DNA"/>
</dbReference>
<proteinExistence type="predicted"/>
<dbReference type="GO" id="GO:0006559">
    <property type="term" value="P:L-phenylalanine catabolic process"/>
    <property type="evidence" value="ECO:0007669"/>
    <property type="project" value="TreeGrafter"/>
</dbReference>
<evidence type="ECO:0000313" key="2">
    <source>
        <dbReference type="EMBL" id="OYQ34623.1"/>
    </source>
</evidence>
<dbReference type="InterPro" id="IPR004045">
    <property type="entry name" value="Glutathione_S-Trfase_N"/>
</dbReference>
<dbReference type="InterPro" id="IPR036282">
    <property type="entry name" value="Glutathione-S-Trfase_C_sf"/>
</dbReference>
<comment type="caution">
    <text evidence="2">The sequence shown here is derived from an EMBL/GenBank/DDBJ whole genome shotgun (WGS) entry which is preliminary data.</text>
</comment>
<organism evidence="2 3">
    <name type="scientific">Niveispirillum lacus</name>
    <dbReference type="NCBI Taxonomy" id="1981099"/>
    <lineage>
        <taxon>Bacteria</taxon>
        <taxon>Pseudomonadati</taxon>
        <taxon>Pseudomonadota</taxon>
        <taxon>Alphaproteobacteria</taxon>
        <taxon>Rhodospirillales</taxon>
        <taxon>Azospirillaceae</taxon>
        <taxon>Niveispirillum</taxon>
    </lineage>
</organism>
<dbReference type="CDD" id="cd03043">
    <property type="entry name" value="GST_N_1"/>
    <property type="match status" value="1"/>
</dbReference>
<reference evidence="2 3" key="1">
    <citation type="submission" date="2017-07" db="EMBL/GenBank/DDBJ databases">
        <title>Niveispirillum cyanobacteriorum sp. nov., isolated from cyanobacterial aggregates in a eutrophic lake.</title>
        <authorList>
            <person name="Cai H."/>
        </authorList>
    </citation>
    <scope>NUCLEOTIDE SEQUENCE [LARGE SCALE GENOMIC DNA]</scope>
    <source>
        <strain evidence="3">TH1-14</strain>
    </source>
</reference>
<dbReference type="PANTHER" id="PTHR42673:SF4">
    <property type="entry name" value="MALEYLACETOACETATE ISOMERASE"/>
    <property type="match status" value="1"/>
</dbReference>
<dbReference type="InterPro" id="IPR036249">
    <property type="entry name" value="Thioredoxin-like_sf"/>
</dbReference>
<dbReference type="CDD" id="cd03194">
    <property type="entry name" value="GST_C_3"/>
    <property type="match status" value="1"/>
</dbReference>
<gene>
    <name evidence="2" type="ORF">CHU95_10660</name>
</gene>